<dbReference type="GO" id="GO:0006355">
    <property type="term" value="P:regulation of DNA-templated transcription"/>
    <property type="evidence" value="ECO:0007669"/>
    <property type="project" value="InterPro"/>
</dbReference>
<name>A0A4R3RQ75_9HYPH</name>
<dbReference type="InterPro" id="IPR001867">
    <property type="entry name" value="OmpR/PhoB-type_DNA-bd"/>
</dbReference>
<dbReference type="GO" id="GO:0032993">
    <property type="term" value="C:protein-DNA complex"/>
    <property type="evidence" value="ECO:0007669"/>
    <property type="project" value="TreeGrafter"/>
</dbReference>
<organism evidence="6 7">
    <name type="scientific">Rhizobium azibense</name>
    <dbReference type="NCBI Taxonomy" id="1136135"/>
    <lineage>
        <taxon>Bacteria</taxon>
        <taxon>Pseudomonadati</taxon>
        <taxon>Pseudomonadota</taxon>
        <taxon>Alphaproteobacteria</taxon>
        <taxon>Hyphomicrobiales</taxon>
        <taxon>Rhizobiaceae</taxon>
        <taxon>Rhizobium/Agrobacterium group</taxon>
        <taxon>Rhizobium</taxon>
    </lineage>
</organism>
<dbReference type="GO" id="GO:0000156">
    <property type="term" value="F:phosphorelay response regulator activity"/>
    <property type="evidence" value="ECO:0007669"/>
    <property type="project" value="TreeGrafter"/>
</dbReference>
<dbReference type="InterPro" id="IPR016032">
    <property type="entry name" value="Sig_transdc_resp-reg_C-effctor"/>
</dbReference>
<evidence type="ECO:0000256" key="1">
    <source>
        <dbReference type="ARBA" id="ARBA00022553"/>
    </source>
</evidence>
<accession>A0A4R3RQ75</accession>
<evidence type="ECO:0000256" key="3">
    <source>
        <dbReference type="ARBA" id="ARBA00023125"/>
    </source>
</evidence>
<dbReference type="EMBL" id="SMBK01000005">
    <property type="protein sequence ID" value="TCU38103.1"/>
    <property type="molecule type" value="Genomic_DNA"/>
</dbReference>
<sequence length="228" mass="24915">MKPCIAILSTDADYYLMLSYVLDASGYETVLTDELDAALALIAGSKIVALLVDCQPESSLLSDLSSRLRASDIESDVPVVALVSAGVRYIEILKAEVDESFIRPLKPERLLSYLHQRLNESGVAVSRPAYAGASDLRLDADARRALANEKPVALSPIEFRILSTLMSAPGRVFGRPELIEAVWPQANFVDPRTVDVHVARLRRSLHDALGREVIRTVRGQGYAVDVKG</sequence>
<dbReference type="InterPro" id="IPR011006">
    <property type="entry name" value="CheY-like_superfamily"/>
</dbReference>
<dbReference type="Gene3D" id="1.10.10.10">
    <property type="entry name" value="Winged helix-like DNA-binding domain superfamily/Winged helix DNA-binding domain"/>
    <property type="match status" value="1"/>
</dbReference>
<keyword evidence="3 4" id="KW-0238">DNA-binding</keyword>
<dbReference type="SMART" id="SM00862">
    <property type="entry name" value="Trans_reg_C"/>
    <property type="match status" value="1"/>
</dbReference>
<evidence type="ECO:0000313" key="7">
    <source>
        <dbReference type="Proteomes" id="UP000295507"/>
    </source>
</evidence>
<evidence type="ECO:0000256" key="4">
    <source>
        <dbReference type="PROSITE-ProRule" id="PRU01091"/>
    </source>
</evidence>
<keyword evidence="1" id="KW-0597">Phosphoprotein</keyword>
<dbReference type="SUPFAM" id="SSF52172">
    <property type="entry name" value="CheY-like"/>
    <property type="match status" value="1"/>
</dbReference>
<dbReference type="Proteomes" id="UP000295507">
    <property type="component" value="Unassembled WGS sequence"/>
</dbReference>
<dbReference type="RefSeq" id="WP_132551870.1">
    <property type="nucleotide sequence ID" value="NZ_SMBK01000005.1"/>
</dbReference>
<dbReference type="PANTHER" id="PTHR48111:SF40">
    <property type="entry name" value="PHOSPHATE REGULON TRANSCRIPTIONAL REGULATORY PROTEIN PHOB"/>
    <property type="match status" value="1"/>
</dbReference>
<evidence type="ECO:0000256" key="2">
    <source>
        <dbReference type="ARBA" id="ARBA00023012"/>
    </source>
</evidence>
<dbReference type="GO" id="GO:0000976">
    <property type="term" value="F:transcription cis-regulatory region binding"/>
    <property type="evidence" value="ECO:0007669"/>
    <property type="project" value="TreeGrafter"/>
</dbReference>
<proteinExistence type="predicted"/>
<dbReference type="PROSITE" id="PS51755">
    <property type="entry name" value="OMPR_PHOB"/>
    <property type="match status" value="1"/>
</dbReference>
<dbReference type="GO" id="GO:0005829">
    <property type="term" value="C:cytosol"/>
    <property type="evidence" value="ECO:0007669"/>
    <property type="project" value="TreeGrafter"/>
</dbReference>
<dbReference type="AlphaFoldDB" id="A0A4R3RQ75"/>
<dbReference type="CDD" id="cd00383">
    <property type="entry name" value="trans_reg_C"/>
    <property type="match status" value="1"/>
</dbReference>
<reference evidence="6 7" key="1">
    <citation type="submission" date="2019-03" db="EMBL/GenBank/DDBJ databases">
        <title>Genomic Encyclopedia of Type Strains, Phase IV (KMG-V): Genome sequencing to study the core and pangenomes of soil and plant-associated prokaryotes.</title>
        <authorList>
            <person name="Whitman W."/>
        </authorList>
    </citation>
    <scope>NUCLEOTIDE SEQUENCE [LARGE SCALE GENOMIC DNA]</scope>
    <source>
        <strain evidence="6 7">IE4868</strain>
    </source>
</reference>
<dbReference type="PANTHER" id="PTHR48111">
    <property type="entry name" value="REGULATOR OF RPOS"/>
    <property type="match status" value="1"/>
</dbReference>
<dbReference type="Pfam" id="PF00486">
    <property type="entry name" value="Trans_reg_C"/>
    <property type="match status" value="1"/>
</dbReference>
<dbReference type="InterPro" id="IPR039420">
    <property type="entry name" value="WalR-like"/>
</dbReference>
<dbReference type="SUPFAM" id="SSF46894">
    <property type="entry name" value="C-terminal effector domain of the bipartite response regulators"/>
    <property type="match status" value="1"/>
</dbReference>
<feature type="DNA-binding region" description="OmpR/PhoB-type" evidence="4">
    <location>
        <begin position="128"/>
        <end position="226"/>
    </location>
</feature>
<evidence type="ECO:0000259" key="5">
    <source>
        <dbReference type="PROSITE" id="PS51755"/>
    </source>
</evidence>
<comment type="caution">
    <text evidence="6">The sequence shown here is derived from an EMBL/GenBank/DDBJ whole genome shotgun (WGS) entry which is preliminary data.</text>
</comment>
<feature type="domain" description="OmpR/PhoB-type" evidence="5">
    <location>
        <begin position="128"/>
        <end position="226"/>
    </location>
</feature>
<dbReference type="InterPro" id="IPR036388">
    <property type="entry name" value="WH-like_DNA-bd_sf"/>
</dbReference>
<protein>
    <submittedName>
        <fullName evidence="6">Two-component system phosphate regulon response regulator PhoB</fullName>
    </submittedName>
</protein>
<dbReference type="Gene3D" id="3.40.50.2300">
    <property type="match status" value="1"/>
</dbReference>
<gene>
    <name evidence="6" type="ORF">EV129_105422</name>
</gene>
<evidence type="ECO:0000313" key="6">
    <source>
        <dbReference type="EMBL" id="TCU38103.1"/>
    </source>
</evidence>
<keyword evidence="2" id="KW-0902">Two-component regulatory system</keyword>